<dbReference type="WBParaSite" id="sdigi.contig1823.g10512.t1">
    <property type="protein sequence ID" value="sdigi.contig1823.g10512.t1"/>
    <property type="gene ID" value="sdigi.contig1823.g10512"/>
</dbReference>
<reference evidence="3" key="1">
    <citation type="submission" date="2022-11" db="UniProtKB">
        <authorList>
            <consortium name="WormBaseParasite"/>
        </authorList>
    </citation>
    <scope>IDENTIFICATION</scope>
</reference>
<sequence>QDFTFLFNYFIDSDSFTSEFLVEFLNSFYQHAERVREKYSAQGNHLLFEAQRMIYGGGFFPEFKNAKIWRKEGIDILNKEIKKQVFRDGYQYELSPNYHVGCIEIFLKALRMAQLCGIENEFPKSYVSTVERMIMANMSASYPNGILPMFGDAKLEAWKKMRKNYQRWHKVFPENQAILYMASRRKKGKAPKYLSKALEDAGFY</sequence>
<organism evidence="2 3">
    <name type="scientific">Setaria digitata</name>
    <dbReference type="NCBI Taxonomy" id="48799"/>
    <lineage>
        <taxon>Eukaryota</taxon>
        <taxon>Metazoa</taxon>
        <taxon>Ecdysozoa</taxon>
        <taxon>Nematoda</taxon>
        <taxon>Chromadorea</taxon>
        <taxon>Rhabditida</taxon>
        <taxon>Spirurina</taxon>
        <taxon>Spiruromorpha</taxon>
        <taxon>Filarioidea</taxon>
        <taxon>Setariidae</taxon>
        <taxon>Setaria</taxon>
    </lineage>
</organism>
<dbReference type="Pfam" id="PF16889">
    <property type="entry name" value="Hepar_II_III_N"/>
    <property type="match status" value="1"/>
</dbReference>
<dbReference type="Gene3D" id="1.50.10.100">
    <property type="entry name" value="Chondroitin AC/alginate lyase"/>
    <property type="match status" value="1"/>
</dbReference>
<dbReference type="Proteomes" id="UP000887581">
    <property type="component" value="Unplaced"/>
</dbReference>
<protein>
    <submittedName>
        <fullName evidence="3">Heparin-sulfate lyase N-terminal domain-containing protein</fullName>
    </submittedName>
</protein>
<dbReference type="SUPFAM" id="SSF48230">
    <property type="entry name" value="Chondroitin AC/alginate lyase"/>
    <property type="match status" value="1"/>
</dbReference>
<name>A0A915PPZ3_9BILA</name>
<proteinExistence type="predicted"/>
<evidence type="ECO:0000259" key="1">
    <source>
        <dbReference type="Pfam" id="PF16889"/>
    </source>
</evidence>
<dbReference type="AlphaFoldDB" id="A0A915PPZ3"/>
<dbReference type="InterPro" id="IPR008929">
    <property type="entry name" value="Chondroitin_lyas"/>
</dbReference>
<dbReference type="InterPro" id="IPR031680">
    <property type="entry name" value="Hepar_II_III_N"/>
</dbReference>
<accession>A0A915PPZ3</accession>
<evidence type="ECO:0000313" key="2">
    <source>
        <dbReference type="Proteomes" id="UP000887581"/>
    </source>
</evidence>
<keyword evidence="2" id="KW-1185">Reference proteome</keyword>
<feature type="domain" description="Heparin-sulfate lyase N-terminal" evidence="1">
    <location>
        <begin position="4"/>
        <end position="180"/>
    </location>
</feature>
<dbReference type="PANTHER" id="PTHR39210:SF1">
    <property type="entry name" value="HEPARIN-SULFATE LYASE"/>
    <property type="match status" value="1"/>
</dbReference>
<evidence type="ECO:0000313" key="3">
    <source>
        <dbReference type="WBParaSite" id="sdigi.contig1823.g10512.t1"/>
    </source>
</evidence>
<dbReference type="PANTHER" id="PTHR39210">
    <property type="entry name" value="HEPARIN-SULFATE LYASE"/>
    <property type="match status" value="1"/>
</dbReference>